<dbReference type="SUPFAM" id="SSF50978">
    <property type="entry name" value="WD40 repeat-like"/>
    <property type="match status" value="1"/>
</dbReference>
<keyword evidence="3" id="KW-0819">tRNA processing</keyword>
<feature type="region of interest" description="Disordered" evidence="7">
    <location>
        <begin position="179"/>
        <end position="218"/>
    </location>
</feature>
<protein>
    <submittedName>
        <fullName evidence="8">Uncharacterized protein</fullName>
    </submittedName>
</protein>
<comment type="caution">
    <text evidence="8">The sequence shown here is derived from an EMBL/GenBank/DDBJ whole genome shotgun (WGS) entry which is preliminary data.</text>
</comment>
<evidence type="ECO:0000256" key="7">
    <source>
        <dbReference type="SAM" id="MobiDB-lite"/>
    </source>
</evidence>
<dbReference type="GO" id="GO:0006400">
    <property type="term" value="P:tRNA modification"/>
    <property type="evidence" value="ECO:0007669"/>
    <property type="project" value="TreeGrafter"/>
</dbReference>
<dbReference type="GO" id="GO:0036265">
    <property type="term" value="P:RNA (guanine-N7)-methylation"/>
    <property type="evidence" value="ECO:0007669"/>
    <property type="project" value="InterPro"/>
</dbReference>
<accession>A0A4Z0A7X5</accession>
<evidence type="ECO:0000256" key="3">
    <source>
        <dbReference type="ARBA" id="ARBA00022694"/>
    </source>
</evidence>
<proteinExistence type="predicted"/>
<dbReference type="InterPro" id="IPR001680">
    <property type="entry name" value="WD40_rpt"/>
</dbReference>
<evidence type="ECO:0000313" key="8">
    <source>
        <dbReference type="EMBL" id="TFY83186.1"/>
    </source>
</evidence>
<feature type="compositionally biased region" description="Basic and acidic residues" evidence="7">
    <location>
        <begin position="315"/>
        <end position="326"/>
    </location>
</feature>
<keyword evidence="9" id="KW-1185">Reference proteome</keyword>
<dbReference type="PROSITE" id="PS50082">
    <property type="entry name" value="WD_REPEATS_2"/>
    <property type="match status" value="1"/>
</dbReference>
<dbReference type="OrthoDB" id="339900at2759"/>
<keyword evidence="5" id="KW-0539">Nucleus</keyword>
<dbReference type="GO" id="GO:0005829">
    <property type="term" value="C:cytosol"/>
    <property type="evidence" value="ECO:0007669"/>
    <property type="project" value="TreeGrafter"/>
</dbReference>
<gene>
    <name evidence="8" type="ORF">EWM64_g822</name>
</gene>
<organism evidence="8 9">
    <name type="scientific">Hericium alpestre</name>
    <dbReference type="NCBI Taxonomy" id="135208"/>
    <lineage>
        <taxon>Eukaryota</taxon>
        <taxon>Fungi</taxon>
        <taxon>Dikarya</taxon>
        <taxon>Basidiomycota</taxon>
        <taxon>Agaricomycotina</taxon>
        <taxon>Agaricomycetes</taxon>
        <taxon>Russulales</taxon>
        <taxon>Hericiaceae</taxon>
        <taxon>Hericium</taxon>
    </lineage>
</organism>
<dbReference type="Proteomes" id="UP000298061">
    <property type="component" value="Unassembled WGS sequence"/>
</dbReference>
<dbReference type="GO" id="GO:0005634">
    <property type="term" value="C:nucleus"/>
    <property type="evidence" value="ECO:0007669"/>
    <property type="project" value="UniProtKB-SubCell"/>
</dbReference>
<keyword evidence="4" id="KW-0677">Repeat</keyword>
<evidence type="ECO:0000256" key="1">
    <source>
        <dbReference type="ARBA" id="ARBA00004123"/>
    </source>
</evidence>
<evidence type="ECO:0000256" key="5">
    <source>
        <dbReference type="ARBA" id="ARBA00023242"/>
    </source>
</evidence>
<feature type="compositionally biased region" description="Basic and acidic residues" evidence="7">
    <location>
        <begin position="361"/>
        <end position="373"/>
    </location>
</feature>
<sequence>MPAPCLSRRAGRELPKKPTQISFTRNEQTILVSDKFGDIFSYPLISEPAAPQKDATKPEELASHGNPSGGRLILGHTSLLTAFALTEDEKFIVSTDRDEHVRVSWYPQGYCIESYCLGHKKFVSAVHIPSFAPETLISGGGDPALKIWDWKSGHLLREIPVIDAVMPFIAVRVKKRKWRDEEEEDGEEKKPRGQKGRGKNKGKQKSAEATSDAGDAEVEVTEAVVEVTEQDEGVDTGGQDRQVSETLGVSQPPKEPVFVLKKIDTVELADVETPSPILSTLNASRISATPTELSALELYDALASMPKNIDASHNPMDRDAPPESGRKFPHQRKGAKEMGKMKTRKAILEAQGTREGTADVTEEREVKKARSEGGEESVL</sequence>
<evidence type="ECO:0000256" key="2">
    <source>
        <dbReference type="ARBA" id="ARBA00022574"/>
    </source>
</evidence>
<dbReference type="PANTHER" id="PTHR16288">
    <property type="entry name" value="WD40 REPEAT PROTEIN 4"/>
    <property type="match status" value="1"/>
</dbReference>
<dbReference type="Gene3D" id="2.130.10.10">
    <property type="entry name" value="YVTN repeat-like/Quinoprotein amine dehydrogenase"/>
    <property type="match status" value="1"/>
</dbReference>
<dbReference type="STRING" id="135208.A0A4Z0A7X5"/>
<dbReference type="InterPro" id="IPR015943">
    <property type="entry name" value="WD40/YVTN_repeat-like_dom_sf"/>
</dbReference>
<name>A0A4Z0A7X5_9AGAM</name>
<feature type="compositionally biased region" description="Basic residues" evidence="7">
    <location>
        <begin position="192"/>
        <end position="204"/>
    </location>
</feature>
<dbReference type="AlphaFoldDB" id="A0A4Z0A7X5"/>
<dbReference type="Pfam" id="PF00400">
    <property type="entry name" value="WD40"/>
    <property type="match status" value="1"/>
</dbReference>
<dbReference type="InterPro" id="IPR036322">
    <property type="entry name" value="WD40_repeat_dom_sf"/>
</dbReference>
<dbReference type="PANTHER" id="PTHR16288:SF0">
    <property type="entry name" value="TRNA (GUANINE-N(7)-)-METHYLTRANSFERASE NON-CATALYTIC SUBUNIT WDR4"/>
    <property type="match status" value="1"/>
</dbReference>
<comment type="subcellular location">
    <subcellularLocation>
        <location evidence="1">Nucleus</location>
    </subcellularLocation>
</comment>
<reference evidence="8 9" key="1">
    <citation type="submission" date="2019-02" db="EMBL/GenBank/DDBJ databases">
        <title>Genome sequencing of the rare red list fungi Hericium alpestre (H. flagellum).</title>
        <authorList>
            <person name="Buettner E."/>
            <person name="Kellner H."/>
        </authorList>
    </citation>
    <scope>NUCLEOTIDE SEQUENCE [LARGE SCALE GENOMIC DNA]</scope>
    <source>
        <strain evidence="8 9">DSM 108284</strain>
    </source>
</reference>
<dbReference type="GO" id="GO:0043527">
    <property type="term" value="C:tRNA methyltransferase complex"/>
    <property type="evidence" value="ECO:0007669"/>
    <property type="project" value="TreeGrafter"/>
</dbReference>
<dbReference type="InterPro" id="IPR028884">
    <property type="entry name" value="Trm82"/>
</dbReference>
<feature type="repeat" description="WD" evidence="6">
    <location>
        <begin position="116"/>
        <end position="158"/>
    </location>
</feature>
<feature type="region of interest" description="Disordered" evidence="7">
    <location>
        <begin position="309"/>
        <end position="379"/>
    </location>
</feature>
<keyword evidence="2 6" id="KW-0853">WD repeat</keyword>
<evidence type="ECO:0000256" key="4">
    <source>
        <dbReference type="ARBA" id="ARBA00022737"/>
    </source>
</evidence>
<dbReference type="EMBL" id="SFCI01000046">
    <property type="protein sequence ID" value="TFY83186.1"/>
    <property type="molecule type" value="Genomic_DNA"/>
</dbReference>
<evidence type="ECO:0000256" key="6">
    <source>
        <dbReference type="PROSITE-ProRule" id="PRU00221"/>
    </source>
</evidence>
<evidence type="ECO:0000313" key="9">
    <source>
        <dbReference type="Proteomes" id="UP000298061"/>
    </source>
</evidence>